<evidence type="ECO:0000313" key="1">
    <source>
        <dbReference type="EMBL" id="ALI26576.1"/>
    </source>
</evidence>
<protein>
    <submittedName>
        <fullName evidence="1">Uncharacterized protein</fullName>
    </submittedName>
</protein>
<reference evidence="1 2" key="1">
    <citation type="journal article" date="2015" name="MBio">
        <title>Enzymatic Degradation of Phenazines Can Generate Energy and Protect Sensitive Organisms from Toxicity.</title>
        <authorList>
            <person name="Costa K.C."/>
            <person name="Bergkessel M."/>
            <person name="Saunders S."/>
            <person name="Korlach J."/>
            <person name="Newman D.K."/>
        </authorList>
    </citation>
    <scope>NUCLEOTIDE SEQUENCE [LARGE SCALE GENOMIC DNA]</scope>
    <source>
        <strain evidence="1 2">CT6</strain>
    </source>
</reference>
<dbReference type="RefSeq" id="WP_054602132.1">
    <property type="nucleotide sequence ID" value="NZ_CP011269.1"/>
</dbReference>
<name>A0A0N9XD17_MYCFO</name>
<sequence>MTTNLQSPPDPAALIVRAGSRRPSTLRDVLQVYADRLATARAFAEVTARDARTVAATIAWDVLQGDESTALRQRAAAVTAGEWSGWDHPGGVARAFTIAATVLDAL</sequence>
<dbReference type="AlphaFoldDB" id="A0A0N9XD17"/>
<dbReference type="Proteomes" id="UP000057134">
    <property type="component" value="Chromosome"/>
</dbReference>
<evidence type="ECO:0000313" key="2">
    <source>
        <dbReference type="Proteomes" id="UP000057134"/>
    </source>
</evidence>
<dbReference type="EMBL" id="CP011269">
    <property type="protein sequence ID" value="ALI26576.1"/>
    <property type="molecule type" value="Genomic_DNA"/>
</dbReference>
<accession>A0A0N9XD17</accession>
<dbReference type="KEGG" id="mft:XA26_27370"/>
<proteinExistence type="predicted"/>
<organism evidence="1 2">
    <name type="scientific">Mycolicibacterium fortuitum</name>
    <name type="common">Mycobacterium fortuitum</name>
    <dbReference type="NCBI Taxonomy" id="1766"/>
    <lineage>
        <taxon>Bacteria</taxon>
        <taxon>Bacillati</taxon>
        <taxon>Actinomycetota</taxon>
        <taxon>Actinomycetes</taxon>
        <taxon>Mycobacteriales</taxon>
        <taxon>Mycobacteriaceae</taxon>
        <taxon>Mycolicibacterium</taxon>
    </lineage>
</organism>
<gene>
    <name evidence="1" type="ORF">XA26_27370</name>
</gene>
<keyword evidence="2" id="KW-1185">Reference proteome</keyword>
<dbReference type="STRING" id="1766.XA26_27370"/>
<dbReference type="PATRIC" id="fig|1766.6.peg.2720"/>